<sequence>MLVIKSFSTKESNNAGQARKETKLVNDYILLPLLTVDPPFSQDPKSSHNDGSKPLSDDGKKVDEDQEKEDDGNNTNNVNTTDNVNTISSTVNVAGINKVNAVDGKISIELPFDPKMTALEDDNIFNLSSDDEDDGAVDDMKNLDTTIQTLVDLPTGKRATGSKWVLRNKNDERGIRIRNKARLVAQGYTQEEGIDYDEVFAPVAKFEAIRLFLAYALFKDFVVYQMDVKSAFLYGMIEEEVYVCQPLGFKDLDFPDKVYKVKKALYGLHQALRAWHETLSTYLLDNRPDIMFAVCACARYQVNLKVSHLYAVKRVFRYLKGQPKLGLWYPKDSPFDLVAYTDSDYAGVSLDRKSTIRGCQYLRCRLISWQCKKQIVVANFTTEVEYVAALSCCGQVL</sequence>
<dbReference type="PANTHER" id="PTHR11439:SF495">
    <property type="entry name" value="REVERSE TRANSCRIPTASE, RNA-DEPENDENT DNA POLYMERASE-RELATED"/>
    <property type="match status" value="1"/>
</dbReference>
<accession>A0A6L2L896</accession>
<dbReference type="CDD" id="cd09272">
    <property type="entry name" value="RNase_HI_RT_Ty1"/>
    <property type="match status" value="1"/>
</dbReference>
<feature type="compositionally biased region" description="Polar residues" evidence="1">
    <location>
        <begin position="1"/>
        <end position="16"/>
    </location>
</feature>
<evidence type="ECO:0000313" key="3">
    <source>
        <dbReference type="EMBL" id="GEU56862.1"/>
    </source>
</evidence>
<dbReference type="AlphaFoldDB" id="A0A6L2L896"/>
<evidence type="ECO:0000256" key="1">
    <source>
        <dbReference type="SAM" id="MobiDB-lite"/>
    </source>
</evidence>
<gene>
    <name evidence="3" type="ORF">Tci_028840</name>
</gene>
<dbReference type="Pfam" id="PF07727">
    <property type="entry name" value="RVT_2"/>
    <property type="match status" value="1"/>
</dbReference>
<evidence type="ECO:0000259" key="2">
    <source>
        <dbReference type="Pfam" id="PF07727"/>
    </source>
</evidence>
<dbReference type="EMBL" id="BKCJ010003735">
    <property type="protein sequence ID" value="GEU56862.1"/>
    <property type="molecule type" value="Genomic_DNA"/>
</dbReference>
<keyword evidence="3" id="KW-0695">RNA-directed DNA polymerase</keyword>
<dbReference type="GO" id="GO:0003964">
    <property type="term" value="F:RNA-directed DNA polymerase activity"/>
    <property type="evidence" value="ECO:0007669"/>
    <property type="project" value="UniProtKB-KW"/>
</dbReference>
<dbReference type="InterPro" id="IPR043502">
    <property type="entry name" value="DNA/RNA_pol_sf"/>
</dbReference>
<feature type="compositionally biased region" description="Basic and acidic residues" evidence="1">
    <location>
        <begin position="45"/>
        <end position="63"/>
    </location>
</feature>
<organism evidence="3">
    <name type="scientific">Tanacetum cinerariifolium</name>
    <name type="common">Dalmatian daisy</name>
    <name type="synonym">Chrysanthemum cinerariifolium</name>
    <dbReference type="NCBI Taxonomy" id="118510"/>
    <lineage>
        <taxon>Eukaryota</taxon>
        <taxon>Viridiplantae</taxon>
        <taxon>Streptophyta</taxon>
        <taxon>Embryophyta</taxon>
        <taxon>Tracheophyta</taxon>
        <taxon>Spermatophyta</taxon>
        <taxon>Magnoliopsida</taxon>
        <taxon>eudicotyledons</taxon>
        <taxon>Gunneridae</taxon>
        <taxon>Pentapetalae</taxon>
        <taxon>asterids</taxon>
        <taxon>campanulids</taxon>
        <taxon>Asterales</taxon>
        <taxon>Asteraceae</taxon>
        <taxon>Asteroideae</taxon>
        <taxon>Anthemideae</taxon>
        <taxon>Anthemidinae</taxon>
        <taxon>Tanacetum</taxon>
    </lineage>
</organism>
<comment type="caution">
    <text evidence="3">The sequence shown here is derived from an EMBL/GenBank/DDBJ whole genome shotgun (WGS) entry which is preliminary data.</text>
</comment>
<dbReference type="PANTHER" id="PTHR11439">
    <property type="entry name" value="GAG-POL-RELATED RETROTRANSPOSON"/>
    <property type="match status" value="1"/>
</dbReference>
<feature type="region of interest" description="Disordered" evidence="1">
    <location>
        <begin position="1"/>
        <end position="21"/>
    </location>
</feature>
<protein>
    <submittedName>
        <fullName evidence="3">Ribonuclease H-like domain, reverse transcriptase, RNA-dependent DNA polymerase</fullName>
    </submittedName>
</protein>
<name>A0A6L2L896_TANCI</name>
<reference evidence="3" key="1">
    <citation type="journal article" date="2019" name="Sci. Rep.">
        <title>Draft genome of Tanacetum cinerariifolium, the natural source of mosquito coil.</title>
        <authorList>
            <person name="Yamashiro T."/>
            <person name="Shiraishi A."/>
            <person name="Satake H."/>
            <person name="Nakayama K."/>
        </authorList>
    </citation>
    <scope>NUCLEOTIDE SEQUENCE</scope>
</reference>
<feature type="region of interest" description="Disordered" evidence="1">
    <location>
        <begin position="36"/>
        <end position="83"/>
    </location>
</feature>
<dbReference type="SUPFAM" id="SSF56672">
    <property type="entry name" value="DNA/RNA polymerases"/>
    <property type="match status" value="1"/>
</dbReference>
<feature type="domain" description="Reverse transcriptase Ty1/copia-type" evidence="2">
    <location>
        <begin position="148"/>
        <end position="287"/>
    </location>
</feature>
<keyword evidence="3" id="KW-0808">Transferase</keyword>
<feature type="compositionally biased region" description="Low complexity" evidence="1">
    <location>
        <begin position="73"/>
        <end position="83"/>
    </location>
</feature>
<dbReference type="InterPro" id="IPR013103">
    <property type="entry name" value="RVT_2"/>
</dbReference>
<proteinExistence type="predicted"/>
<keyword evidence="3" id="KW-0548">Nucleotidyltransferase</keyword>